<dbReference type="HOGENOM" id="CLU_029208_0_0_1"/>
<reference evidence="9 10" key="1">
    <citation type="submission" date="2015-01" db="EMBL/GenBank/DDBJ databases">
        <title>The Genome Sequence of Exophiala spinifera CBS89968.</title>
        <authorList>
            <consortium name="The Broad Institute Genomics Platform"/>
            <person name="Cuomo C."/>
            <person name="de Hoog S."/>
            <person name="Gorbushina A."/>
            <person name="Stielow B."/>
            <person name="Teixiera M."/>
            <person name="Abouelleil A."/>
            <person name="Chapman S.B."/>
            <person name="Priest M."/>
            <person name="Young S.K."/>
            <person name="Wortman J."/>
            <person name="Nusbaum C."/>
            <person name="Birren B."/>
        </authorList>
    </citation>
    <scope>NUCLEOTIDE SEQUENCE [LARGE SCALE GENOMIC DNA]</scope>
    <source>
        <strain evidence="9 10">CBS 89968</strain>
    </source>
</reference>
<evidence type="ECO:0000256" key="3">
    <source>
        <dbReference type="ARBA" id="ARBA00023015"/>
    </source>
</evidence>
<evidence type="ECO:0000256" key="1">
    <source>
        <dbReference type="ARBA" id="ARBA00004123"/>
    </source>
</evidence>
<protein>
    <recommendedName>
        <fullName evidence="8">Zn(2)-C6 fungal-type domain-containing protein</fullName>
    </recommendedName>
</protein>
<dbReference type="CDD" id="cd00067">
    <property type="entry name" value="GAL4"/>
    <property type="match status" value="1"/>
</dbReference>
<dbReference type="GO" id="GO:0008270">
    <property type="term" value="F:zinc ion binding"/>
    <property type="evidence" value="ECO:0007669"/>
    <property type="project" value="InterPro"/>
</dbReference>
<dbReference type="EMBL" id="KN847501">
    <property type="protein sequence ID" value="KIW09905.1"/>
    <property type="molecule type" value="Genomic_DNA"/>
</dbReference>
<evidence type="ECO:0000256" key="4">
    <source>
        <dbReference type="ARBA" id="ARBA00023125"/>
    </source>
</evidence>
<dbReference type="InterPro" id="IPR036864">
    <property type="entry name" value="Zn2-C6_fun-type_DNA-bd_sf"/>
</dbReference>
<proteinExistence type="predicted"/>
<dbReference type="Proteomes" id="UP000053328">
    <property type="component" value="Unassembled WGS sequence"/>
</dbReference>
<accession>A0A0D2ATS3</accession>
<keyword evidence="4" id="KW-0238">DNA-binding</keyword>
<evidence type="ECO:0000313" key="9">
    <source>
        <dbReference type="EMBL" id="KIW09905.1"/>
    </source>
</evidence>
<evidence type="ECO:0000256" key="2">
    <source>
        <dbReference type="ARBA" id="ARBA00022723"/>
    </source>
</evidence>
<keyword evidence="6" id="KW-0539">Nucleus</keyword>
<evidence type="ECO:0000256" key="5">
    <source>
        <dbReference type="ARBA" id="ARBA00023163"/>
    </source>
</evidence>
<sequence length="616" mass="69253">MAPSRSEIRRTPQACRTCRRRKTKCNGVHPRCNYCSAKDIMCEWPPNVINAFAGGDTSTIPSWHLSLDDPSLRTATNTLPLSSEGLKLCMALFFEKHSAIDFCSFFRQSQFDGTKPQNHFLVTAIISLVIRYLTEDEVNSFFGFSSQVEAYRHFTKRAQCLARESSDHPSVPNIQGNLVLCLSALLSDLGLSHWMYAGTAIRMAQAMRLNKEYHDKHSEHEREIRRRTFWACLQFDRLLAFFLTKPHTLSLKNVAIALPSTDVSFAYGDPTRGVTLLTLAEYTGSASDLGLVPYLLKCLSLWSDMADFHVSHGRRSEPLPPTDTFSRFSLLSASVKDWAAALPTRLHWSEENYKVHSALGQGPTFIALHCLLLSAWCVAHQEYLPQTDGSSILLDYSDAAGWSFLHREPSLVSTCVSNALAIGELITETFSRQSRPEPPVSAGGIFVALAMFSAASPLLWLQYTADPQEFELDKGRAMEYFETFRQLLVGWRHHSWKIAGVWLKGLDEMRALYEYAYRGDPSILPSTLDNMDTEEGTENPGGEEPWSSYRPQLGDGLPQLDWPTNLYSFLCFNSVSMGSLPSEKQRYIWAVLTRGWPYSTEDSAFLDFSGSMALDG</sequence>
<organism evidence="9 10">
    <name type="scientific">Exophiala spinifera</name>
    <dbReference type="NCBI Taxonomy" id="91928"/>
    <lineage>
        <taxon>Eukaryota</taxon>
        <taxon>Fungi</taxon>
        <taxon>Dikarya</taxon>
        <taxon>Ascomycota</taxon>
        <taxon>Pezizomycotina</taxon>
        <taxon>Eurotiomycetes</taxon>
        <taxon>Chaetothyriomycetidae</taxon>
        <taxon>Chaetothyriales</taxon>
        <taxon>Herpotrichiellaceae</taxon>
        <taxon>Exophiala</taxon>
    </lineage>
</organism>
<dbReference type="AlphaFoldDB" id="A0A0D2ATS3"/>
<evidence type="ECO:0000256" key="7">
    <source>
        <dbReference type="SAM" id="MobiDB-lite"/>
    </source>
</evidence>
<dbReference type="SMART" id="SM00906">
    <property type="entry name" value="Fungal_trans"/>
    <property type="match status" value="1"/>
</dbReference>
<keyword evidence="10" id="KW-1185">Reference proteome</keyword>
<gene>
    <name evidence="9" type="ORF">PV08_11681</name>
</gene>
<dbReference type="InterPro" id="IPR007219">
    <property type="entry name" value="XnlR_reg_dom"/>
</dbReference>
<dbReference type="GO" id="GO:0000981">
    <property type="term" value="F:DNA-binding transcription factor activity, RNA polymerase II-specific"/>
    <property type="evidence" value="ECO:0007669"/>
    <property type="project" value="InterPro"/>
</dbReference>
<dbReference type="PROSITE" id="PS00463">
    <property type="entry name" value="ZN2_CY6_FUNGAL_1"/>
    <property type="match status" value="1"/>
</dbReference>
<dbReference type="PANTHER" id="PTHR47338">
    <property type="entry name" value="ZN(II)2CYS6 TRANSCRIPTION FACTOR (EUROFUNG)-RELATED"/>
    <property type="match status" value="1"/>
</dbReference>
<dbReference type="InterPro" id="IPR001138">
    <property type="entry name" value="Zn2Cys6_DnaBD"/>
</dbReference>
<dbReference type="OrthoDB" id="4356994at2759"/>
<evidence type="ECO:0000313" key="10">
    <source>
        <dbReference type="Proteomes" id="UP000053328"/>
    </source>
</evidence>
<dbReference type="PROSITE" id="PS50048">
    <property type="entry name" value="ZN2_CY6_FUNGAL_2"/>
    <property type="match status" value="1"/>
</dbReference>
<dbReference type="SUPFAM" id="SSF57701">
    <property type="entry name" value="Zn2/Cys6 DNA-binding domain"/>
    <property type="match status" value="1"/>
</dbReference>
<keyword evidence="5" id="KW-0804">Transcription</keyword>
<dbReference type="PANTHER" id="PTHR47338:SF25">
    <property type="entry name" value="TRANSCRIPTION FACTOR"/>
    <property type="match status" value="1"/>
</dbReference>
<dbReference type="VEuPathDB" id="FungiDB:PV08_11681"/>
<dbReference type="STRING" id="91928.A0A0D2ATS3"/>
<feature type="region of interest" description="Disordered" evidence="7">
    <location>
        <begin position="527"/>
        <end position="550"/>
    </location>
</feature>
<keyword evidence="3" id="KW-0805">Transcription regulation</keyword>
<dbReference type="GO" id="GO:0005634">
    <property type="term" value="C:nucleus"/>
    <property type="evidence" value="ECO:0007669"/>
    <property type="project" value="UniProtKB-SubCell"/>
</dbReference>
<dbReference type="Gene3D" id="4.10.240.10">
    <property type="entry name" value="Zn(2)-C6 fungal-type DNA-binding domain"/>
    <property type="match status" value="1"/>
</dbReference>
<name>A0A0D2ATS3_9EURO</name>
<dbReference type="CDD" id="cd12148">
    <property type="entry name" value="fungal_TF_MHR"/>
    <property type="match status" value="1"/>
</dbReference>
<dbReference type="GeneID" id="27338764"/>
<dbReference type="SMART" id="SM00066">
    <property type="entry name" value="GAL4"/>
    <property type="match status" value="1"/>
</dbReference>
<comment type="subcellular location">
    <subcellularLocation>
        <location evidence="1">Nucleus</location>
    </subcellularLocation>
</comment>
<dbReference type="Pfam" id="PF00172">
    <property type="entry name" value="Zn_clus"/>
    <property type="match status" value="1"/>
</dbReference>
<keyword evidence="2" id="KW-0479">Metal-binding</keyword>
<evidence type="ECO:0000256" key="6">
    <source>
        <dbReference type="ARBA" id="ARBA00023242"/>
    </source>
</evidence>
<dbReference type="RefSeq" id="XP_016230121.1">
    <property type="nucleotide sequence ID" value="XM_016385989.1"/>
</dbReference>
<evidence type="ECO:0000259" key="8">
    <source>
        <dbReference type="PROSITE" id="PS50048"/>
    </source>
</evidence>
<dbReference type="GO" id="GO:0006351">
    <property type="term" value="P:DNA-templated transcription"/>
    <property type="evidence" value="ECO:0007669"/>
    <property type="project" value="InterPro"/>
</dbReference>
<feature type="domain" description="Zn(2)-C6 fungal-type" evidence="8">
    <location>
        <begin position="14"/>
        <end position="44"/>
    </location>
</feature>
<dbReference type="Pfam" id="PF04082">
    <property type="entry name" value="Fungal_trans"/>
    <property type="match status" value="1"/>
</dbReference>
<dbReference type="GO" id="GO:0003677">
    <property type="term" value="F:DNA binding"/>
    <property type="evidence" value="ECO:0007669"/>
    <property type="project" value="UniProtKB-KW"/>
</dbReference>
<dbReference type="InterPro" id="IPR050815">
    <property type="entry name" value="TF_fung"/>
</dbReference>